<reference evidence="1 2" key="1">
    <citation type="submission" date="2021-05" db="EMBL/GenBank/DDBJ databases">
        <title>A Polyphasic approach of four new species of the genus Ohtaekwangia: Ohtaekwangia histidinii sp. nov., Ohtaekwangia cretensis sp. nov., Ohtaekwangia indiensis sp. nov., Ohtaekwangia reichenbachii sp. nov. from diverse environment.</title>
        <authorList>
            <person name="Octaviana S."/>
        </authorList>
    </citation>
    <scope>NUCLEOTIDE SEQUENCE [LARGE SCALE GENOMIC DNA]</scope>
    <source>
        <strain evidence="1 2">PWU20</strain>
    </source>
</reference>
<dbReference type="RefSeq" id="WP_254157694.1">
    <property type="nucleotide sequence ID" value="NZ_JAHESD010000108.1"/>
</dbReference>
<proteinExistence type="predicted"/>
<dbReference type="SUPFAM" id="SSF158682">
    <property type="entry name" value="TerB-like"/>
    <property type="match status" value="1"/>
</dbReference>
<evidence type="ECO:0000313" key="2">
    <source>
        <dbReference type="Proteomes" id="UP000772618"/>
    </source>
</evidence>
<dbReference type="Gene3D" id="1.10.3680.10">
    <property type="entry name" value="TerB-like"/>
    <property type="match status" value="1"/>
</dbReference>
<dbReference type="InterPro" id="IPR029024">
    <property type="entry name" value="TerB-like"/>
</dbReference>
<name>A0ABS5W090_9BACT</name>
<keyword evidence="2" id="KW-1185">Reference proteome</keyword>
<accession>A0ABS5W090</accession>
<evidence type="ECO:0000313" key="1">
    <source>
        <dbReference type="EMBL" id="MBT1706399.1"/>
    </source>
</evidence>
<comment type="caution">
    <text evidence="1">The sequence shown here is derived from an EMBL/GenBank/DDBJ whole genome shotgun (WGS) entry which is preliminary data.</text>
</comment>
<protein>
    <submittedName>
        <fullName evidence="1">TerB family tellurite resistance protein</fullName>
    </submittedName>
</protein>
<sequence>MTSFFEHQKLSFRKSYFRNLIYMASVDGELAESEFKVLYSIGIDRNLKSWQIEELLKDTSPFDVFIPDSFLNRMNLLYDLMRLLFADGIVDDKEAEYIKQILSSFNLESSVFTELLILFKDGTPATATWREFTEVLKATAIEKESIPQL</sequence>
<gene>
    <name evidence="1" type="ORF">KK060_24185</name>
</gene>
<dbReference type="CDD" id="cd07177">
    <property type="entry name" value="terB_like"/>
    <property type="match status" value="2"/>
</dbReference>
<organism evidence="1 2">
    <name type="scientific">Chryseosolibacter indicus</name>
    <dbReference type="NCBI Taxonomy" id="2782351"/>
    <lineage>
        <taxon>Bacteria</taxon>
        <taxon>Pseudomonadati</taxon>
        <taxon>Bacteroidota</taxon>
        <taxon>Cytophagia</taxon>
        <taxon>Cytophagales</taxon>
        <taxon>Chryseotaleaceae</taxon>
        <taxon>Chryseosolibacter</taxon>
    </lineage>
</organism>
<dbReference type="Proteomes" id="UP000772618">
    <property type="component" value="Unassembled WGS sequence"/>
</dbReference>
<dbReference type="EMBL" id="JAHESD010000108">
    <property type="protein sequence ID" value="MBT1706399.1"/>
    <property type="molecule type" value="Genomic_DNA"/>
</dbReference>